<keyword evidence="6 8" id="KW-1133">Transmembrane helix</keyword>
<feature type="transmembrane region" description="Helical" evidence="8">
    <location>
        <begin position="6"/>
        <end position="39"/>
    </location>
</feature>
<keyword evidence="4 8" id="KW-1003">Cell membrane</keyword>
<feature type="transmembrane region" description="Helical" evidence="8">
    <location>
        <begin position="139"/>
        <end position="156"/>
    </location>
</feature>
<comment type="caution">
    <text evidence="9">The sequence shown here is derived from an EMBL/GenBank/DDBJ whole genome shotgun (WGS) entry which is preliminary data.</text>
</comment>
<accession>A0A841GH57</accession>
<gene>
    <name evidence="9" type="ORF">HNP65_001489</name>
</gene>
<dbReference type="Pfam" id="PF01925">
    <property type="entry name" value="TauE"/>
    <property type="match status" value="1"/>
</dbReference>
<dbReference type="InterPro" id="IPR052017">
    <property type="entry name" value="TSUP"/>
</dbReference>
<evidence type="ECO:0000313" key="10">
    <source>
        <dbReference type="Proteomes" id="UP000555828"/>
    </source>
</evidence>
<evidence type="ECO:0000256" key="8">
    <source>
        <dbReference type="RuleBase" id="RU363041"/>
    </source>
</evidence>
<evidence type="ECO:0000313" key="9">
    <source>
        <dbReference type="EMBL" id="MBB6063026.1"/>
    </source>
</evidence>
<evidence type="ECO:0000256" key="4">
    <source>
        <dbReference type="ARBA" id="ARBA00022475"/>
    </source>
</evidence>
<dbReference type="RefSeq" id="WP_184619632.1">
    <property type="nucleotide sequence ID" value="NZ_JACHEX010000004.1"/>
</dbReference>
<organism evidence="9 10">
    <name type="scientific">Thermosipho japonicus</name>
    <dbReference type="NCBI Taxonomy" id="90323"/>
    <lineage>
        <taxon>Bacteria</taxon>
        <taxon>Thermotogati</taxon>
        <taxon>Thermotogota</taxon>
        <taxon>Thermotogae</taxon>
        <taxon>Thermotogales</taxon>
        <taxon>Fervidobacteriaceae</taxon>
        <taxon>Thermosipho</taxon>
    </lineage>
</organism>
<sequence length="254" mass="27642">MHLSIFEYLFLFFMIFFAGFVDSIAGGGGLISLPAYLFLGIPSHNALATNKLSSSIGSIFSAFRYSKEKYVIFDVGIISAIFSILGSFLGAKLALLISDSYLKVMISVLIVIAGVFMLLNKGRKVISKMPEISFKKKFFISSSIGFIIGMYDGFFGPGTGTFLIIMYTSFLSFDSISASATAKIVNLSSNISALITFLINDKVLFYIGLPAAFFGILGNWIGSGLAIKKGDKIIKPIVLVILFLVVFKSLRELI</sequence>
<evidence type="ECO:0000256" key="6">
    <source>
        <dbReference type="ARBA" id="ARBA00022989"/>
    </source>
</evidence>
<evidence type="ECO:0000256" key="1">
    <source>
        <dbReference type="ARBA" id="ARBA00004651"/>
    </source>
</evidence>
<feature type="transmembrane region" description="Helical" evidence="8">
    <location>
        <begin position="233"/>
        <end position="250"/>
    </location>
</feature>
<keyword evidence="3" id="KW-0813">Transport</keyword>
<comment type="subcellular location">
    <subcellularLocation>
        <location evidence="1 8">Cell membrane</location>
        <topology evidence="1 8">Multi-pass membrane protein</topology>
    </subcellularLocation>
</comment>
<proteinExistence type="inferred from homology"/>
<reference evidence="9 10" key="1">
    <citation type="submission" date="2020-08" db="EMBL/GenBank/DDBJ databases">
        <title>Genomic Encyclopedia of Type Strains, Phase IV (KMG-IV): sequencing the most valuable type-strain genomes for metagenomic binning, comparative biology and taxonomic classification.</title>
        <authorList>
            <person name="Goeker M."/>
        </authorList>
    </citation>
    <scope>NUCLEOTIDE SEQUENCE [LARGE SCALE GENOMIC DNA]</scope>
    <source>
        <strain evidence="9 10">DSM 13481</strain>
    </source>
</reference>
<feature type="transmembrane region" description="Helical" evidence="8">
    <location>
        <begin position="70"/>
        <end position="89"/>
    </location>
</feature>
<comment type="similarity">
    <text evidence="2 8">Belongs to the 4-toluene sulfonate uptake permease (TSUP) (TC 2.A.102) family.</text>
</comment>
<keyword evidence="5 8" id="KW-0812">Transmembrane</keyword>
<keyword evidence="10" id="KW-1185">Reference proteome</keyword>
<dbReference type="PANTHER" id="PTHR30269">
    <property type="entry name" value="TRANSMEMBRANE PROTEIN YFCA"/>
    <property type="match status" value="1"/>
</dbReference>
<dbReference type="AlphaFoldDB" id="A0A841GH57"/>
<evidence type="ECO:0000256" key="2">
    <source>
        <dbReference type="ARBA" id="ARBA00009142"/>
    </source>
</evidence>
<evidence type="ECO:0000256" key="7">
    <source>
        <dbReference type="ARBA" id="ARBA00023136"/>
    </source>
</evidence>
<dbReference type="GO" id="GO:0005886">
    <property type="term" value="C:plasma membrane"/>
    <property type="evidence" value="ECO:0007669"/>
    <property type="project" value="UniProtKB-SubCell"/>
</dbReference>
<keyword evidence="7 8" id="KW-0472">Membrane</keyword>
<name>A0A841GH57_9BACT</name>
<dbReference type="InterPro" id="IPR002781">
    <property type="entry name" value="TM_pro_TauE-like"/>
</dbReference>
<feature type="transmembrane region" description="Helical" evidence="8">
    <location>
        <begin position="203"/>
        <end position="221"/>
    </location>
</feature>
<feature type="transmembrane region" description="Helical" evidence="8">
    <location>
        <begin position="101"/>
        <end position="119"/>
    </location>
</feature>
<protein>
    <recommendedName>
        <fullName evidence="8">Probable membrane transporter protein</fullName>
    </recommendedName>
</protein>
<dbReference type="PANTHER" id="PTHR30269:SF0">
    <property type="entry name" value="MEMBRANE TRANSPORTER PROTEIN YFCA-RELATED"/>
    <property type="match status" value="1"/>
</dbReference>
<dbReference type="Proteomes" id="UP000555828">
    <property type="component" value="Unassembled WGS sequence"/>
</dbReference>
<dbReference type="EMBL" id="JACHEX010000004">
    <property type="protein sequence ID" value="MBB6063026.1"/>
    <property type="molecule type" value="Genomic_DNA"/>
</dbReference>
<evidence type="ECO:0000256" key="3">
    <source>
        <dbReference type="ARBA" id="ARBA00022448"/>
    </source>
</evidence>
<evidence type="ECO:0000256" key="5">
    <source>
        <dbReference type="ARBA" id="ARBA00022692"/>
    </source>
</evidence>